<accession>A0A397UNX1</accession>
<feature type="compositionally biased region" description="Basic and acidic residues" evidence="1">
    <location>
        <begin position="119"/>
        <end position="136"/>
    </location>
</feature>
<name>A0A397UNX1_9GLOM</name>
<gene>
    <name evidence="2" type="ORF">C2G38_2259711</name>
</gene>
<dbReference type="Proteomes" id="UP000266673">
    <property type="component" value="Unassembled WGS sequence"/>
</dbReference>
<sequence length="350" mass="40440">MKKDIQLKLLQDIIDIPTCQTEEEICLDSSIPILYLTSDLQTLSTLKKSPLAPVKNLLSIKPCPKNRSKKSQDTRNKEETEYLSLYVQINASEKKSCLPKVCTPKPSSTKPGLKRPKEHRPVNRGDRYRNDIDTSKNETSGTENENKTYPYCQQSAEINEPESDQKMNEEIINDLAIPEEIVEDKALEKNDREILIKVEDGRNERKNSDQLTKPLDGKTLNHACERWLEWVKDFRMTCKWYKTHKIKESLTTESIKEIASVNNCNRAEIRDKKGSRVGFEDKKCKLLLHAQKSAEIGHMGGMNNSYEKRKTIKSQKNGHDYESMEVITAMRESGRINRKHETETRKTKKK</sequence>
<dbReference type="AlphaFoldDB" id="A0A397UNX1"/>
<organism evidence="2 3">
    <name type="scientific">Gigaspora rosea</name>
    <dbReference type="NCBI Taxonomy" id="44941"/>
    <lineage>
        <taxon>Eukaryota</taxon>
        <taxon>Fungi</taxon>
        <taxon>Fungi incertae sedis</taxon>
        <taxon>Mucoromycota</taxon>
        <taxon>Glomeromycotina</taxon>
        <taxon>Glomeromycetes</taxon>
        <taxon>Diversisporales</taxon>
        <taxon>Gigasporaceae</taxon>
        <taxon>Gigaspora</taxon>
    </lineage>
</organism>
<dbReference type="EMBL" id="QKWP01001080">
    <property type="protein sequence ID" value="RIB11935.1"/>
    <property type="molecule type" value="Genomic_DNA"/>
</dbReference>
<evidence type="ECO:0000313" key="3">
    <source>
        <dbReference type="Proteomes" id="UP000266673"/>
    </source>
</evidence>
<protein>
    <submittedName>
        <fullName evidence="2">Uncharacterized protein</fullName>
    </submittedName>
</protein>
<evidence type="ECO:0000256" key="1">
    <source>
        <dbReference type="SAM" id="MobiDB-lite"/>
    </source>
</evidence>
<feature type="region of interest" description="Disordered" evidence="1">
    <location>
        <begin position="329"/>
        <end position="350"/>
    </location>
</feature>
<feature type="region of interest" description="Disordered" evidence="1">
    <location>
        <begin position="98"/>
        <end position="148"/>
    </location>
</feature>
<feature type="compositionally biased region" description="Basic and acidic residues" evidence="1">
    <location>
        <begin position="332"/>
        <end position="350"/>
    </location>
</feature>
<comment type="caution">
    <text evidence="2">The sequence shown here is derived from an EMBL/GenBank/DDBJ whole genome shotgun (WGS) entry which is preliminary data.</text>
</comment>
<proteinExistence type="predicted"/>
<evidence type="ECO:0000313" key="2">
    <source>
        <dbReference type="EMBL" id="RIB11935.1"/>
    </source>
</evidence>
<reference evidence="2 3" key="1">
    <citation type="submission" date="2018-06" db="EMBL/GenBank/DDBJ databases">
        <title>Comparative genomics reveals the genomic features of Rhizophagus irregularis, R. cerebriforme, R. diaphanum and Gigaspora rosea, and their symbiotic lifestyle signature.</title>
        <authorList>
            <person name="Morin E."/>
            <person name="San Clemente H."/>
            <person name="Chen E.C.H."/>
            <person name="De La Providencia I."/>
            <person name="Hainaut M."/>
            <person name="Kuo A."/>
            <person name="Kohler A."/>
            <person name="Murat C."/>
            <person name="Tang N."/>
            <person name="Roy S."/>
            <person name="Loubradou J."/>
            <person name="Henrissat B."/>
            <person name="Grigoriev I.V."/>
            <person name="Corradi N."/>
            <person name="Roux C."/>
            <person name="Martin F.M."/>
        </authorList>
    </citation>
    <scope>NUCLEOTIDE SEQUENCE [LARGE SCALE GENOMIC DNA]</scope>
    <source>
        <strain evidence="2 3">DAOM 194757</strain>
    </source>
</reference>
<keyword evidence="3" id="KW-1185">Reference proteome</keyword>